<dbReference type="PANTHER" id="PTHR11669:SF8">
    <property type="entry name" value="DNA POLYMERASE III SUBUNIT DELTA"/>
    <property type="match status" value="1"/>
</dbReference>
<dbReference type="InterPro" id="IPR027417">
    <property type="entry name" value="P-loop_NTPase"/>
</dbReference>
<evidence type="ECO:0000259" key="8">
    <source>
        <dbReference type="Pfam" id="PF09115"/>
    </source>
</evidence>
<evidence type="ECO:0000256" key="3">
    <source>
        <dbReference type="ARBA" id="ARBA00022679"/>
    </source>
</evidence>
<evidence type="ECO:0000256" key="6">
    <source>
        <dbReference type="ARBA" id="ARBA00022932"/>
    </source>
</evidence>
<dbReference type="SUPFAM" id="SSF52540">
    <property type="entry name" value="P-loop containing nucleoside triphosphate hydrolases"/>
    <property type="match status" value="1"/>
</dbReference>
<dbReference type="InterPro" id="IPR015199">
    <property type="entry name" value="DNA_pol_III_delta_C"/>
</dbReference>
<keyword evidence="5" id="KW-0235">DNA replication</keyword>
<dbReference type="NCBIfam" id="TIGR00678">
    <property type="entry name" value="holB"/>
    <property type="match status" value="1"/>
</dbReference>
<evidence type="ECO:0000313" key="9">
    <source>
        <dbReference type="EMBL" id="KUP04577.1"/>
    </source>
</evidence>
<evidence type="ECO:0000256" key="1">
    <source>
        <dbReference type="ARBA" id="ARBA00012417"/>
    </source>
</evidence>
<dbReference type="EC" id="2.7.7.7" evidence="1"/>
<comment type="catalytic activity">
    <reaction evidence="7">
        <text>DNA(n) + a 2'-deoxyribonucleoside 5'-triphosphate = DNA(n+1) + diphosphate</text>
        <dbReference type="Rhea" id="RHEA:22508"/>
        <dbReference type="Rhea" id="RHEA-COMP:17339"/>
        <dbReference type="Rhea" id="RHEA-COMP:17340"/>
        <dbReference type="ChEBI" id="CHEBI:33019"/>
        <dbReference type="ChEBI" id="CHEBI:61560"/>
        <dbReference type="ChEBI" id="CHEBI:173112"/>
        <dbReference type="EC" id="2.7.7.7"/>
    </reaction>
</comment>
<dbReference type="EMBL" id="LDYG01000049">
    <property type="protein sequence ID" value="KUP04577.1"/>
    <property type="molecule type" value="Genomic_DNA"/>
</dbReference>
<organism evidence="9 10">
    <name type="scientific">Bacillus coahuilensis p1.1.43</name>
    <dbReference type="NCBI Taxonomy" id="1150625"/>
    <lineage>
        <taxon>Bacteria</taxon>
        <taxon>Bacillati</taxon>
        <taxon>Bacillota</taxon>
        <taxon>Bacilli</taxon>
        <taxon>Bacillales</taxon>
        <taxon>Bacillaceae</taxon>
        <taxon>Bacillus</taxon>
    </lineage>
</organism>
<dbReference type="OrthoDB" id="9810148at2"/>
<keyword evidence="10" id="KW-1185">Reference proteome</keyword>
<comment type="caution">
    <text evidence="9">The sequence shown here is derived from an EMBL/GenBank/DDBJ whole genome shotgun (WGS) entry which is preliminary data.</text>
</comment>
<dbReference type="GO" id="GO:0006261">
    <property type="term" value="P:DNA-templated DNA replication"/>
    <property type="evidence" value="ECO:0007669"/>
    <property type="project" value="TreeGrafter"/>
</dbReference>
<feature type="domain" description="DNA polymerase III delta subunit C-terminal" evidence="8">
    <location>
        <begin position="246"/>
        <end position="327"/>
    </location>
</feature>
<dbReference type="STRING" id="1150625.Q75_15235"/>
<dbReference type="GO" id="GO:0009360">
    <property type="term" value="C:DNA polymerase III complex"/>
    <property type="evidence" value="ECO:0007669"/>
    <property type="project" value="InterPro"/>
</dbReference>
<dbReference type="NCBIfam" id="NF005972">
    <property type="entry name" value="PRK08058.1"/>
    <property type="match status" value="1"/>
</dbReference>
<evidence type="ECO:0000256" key="2">
    <source>
        <dbReference type="ARBA" id="ARBA00014363"/>
    </source>
</evidence>
<name>A0A147K4Y6_9BACI</name>
<dbReference type="InterPro" id="IPR004622">
    <property type="entry name" value="DNA_pol_HolB"/>
</dbReference>
<dbReference type="PATRIC" id="fig|1150625.3.peg.3179"/>
<dbReference type="GO" id="GO:0003677">
    <property type="term" value="F:DNA binding"/>
    <property type="evidence" value="ECO:0007669"/>
    <property type="project" value="InterPro"/>
</dbReference>
<dbReference type="Gene3D" id="3.40.50.300">
    <property type="entry name" value="P-loop containing nucleotide triphosphate hydrolases"/>
    <property type="match status" value="1"/>
</dbReference>
<dbReference type="AlphaFoldDB" id="A0A147K4Y6"/>
<gene>
    <name evidence="9" type="ORF">Q75_15235</name>
</gene>
<dbReference type="GO" id="GO:0003887">
    <property type="term" value="F:DNA-directed DNA polymerase activity"/>
    <property type="evidence" value="ECO:0007669"/>
    <property type="project" value="UniProtKB-KW"/>
</dbReference>
<dbReference type="GO" id="GO:0008408">
    <property type="term" value="F:3'-5' exonuclease activity"/>
    <property type="evidence" value="ECO:0007669"/>
    <property type="project" value="InterPro"/>
</dbReference>
<dbReference type="Proteomes" id="UP000074108">
    <property type="component" value="Unassembled WGS sequence"/>
</dbReference>
<evidence type="ECO:0000313" key="10">
    <source>
        <dbReference type="Proteomes" id="UP000074108"/>
    </source>
</evidence>
<evidence type="ECO:0000256" key="5">
    <source>
        <dbReference type="ARBA" id="ARBA00022705"/>
    </source>
</evidence>
<dbReference type="InterPro" id="IPR050238">
    <property type="entry name" value="DNA_Rep/Repair_Clamp_Loader"/>
</dbReference>
<evidence type="ECO:0000256" key="4">
    <source>
        <dbReference type="ARBA" id="ARBA00022695"/>
    </source>
</evidence>
<keyword evidence="3 9" id="KW-0808">Transferase</keyword>
<protein>
    <recommendedName>
        <fullName evidence="2">DNA polymerase III subunit delta'</fullName>
        <ecNumber evidence="1">2.7.7.7</ecNumber>
    </recommendedName>
</protein>
<keyword evidence="4 9" id="KW-0548">Nucleotidyltransferase</keyword>
<accession>A0A147K4Y6</accession>
<sequence length="334" mass="38559">MSSTWNELEALQPIVLKMLRNSIEKHRIGHAYLFEGERGTGKLDTAILLAKRMFCETPVEYRPCEKCNNCQRIQRRNHPDVHIIEPDGLSIKKDQIRSLQEEFSKTGVESKHKFYIIDHGDKMTVNAANSLLKFLEEPEADTVAIIITEQQHRILPTILSRCQMISFQSLPHHVVKNRLVEEGVSLPIASLVSNLTNNYHEALELSSDEWFAQARKIVLKLYEVLRKEPMQALIYLQEEYLQHFKDKQQVERGLDLLLLLYKDLLYLGLNKQEELAYPDKLEQFQGEALHLSSSMLTDNMSIVLEAKGKLNANMNTQLLMEQLLLKLQGGYTFV</sequence>
<dbReference type="FunFam" id="3.40.50.300:FF:001255">
    <property type="entry name" value="DNA polymerase III subunit delta"/>
    <property type="match status" value="1"/>
</dbReference>
<dbReference type="Pfam" id="PF13177">
    <property type="entry name" value="DNA_pol3_delta2"/>
    <property type="match status" value="1"/>
</dbReference>
<keyword evidence="6" id="KW-0239">DNA-directed DNA polymerase</keyword>
<proteinExistence type="predicted"/>
<dbReference type="PANTHER" id="PTHR11669">
    <property type="entry name" value="REPLICATION FACTOR C / DNA POLYMERASE III GAMMA-TAU SUBUNIT"/>
    <property type="match status" value="1"/>
</dbReference>
<dbReference type="RefSeq" id="WP_059351841.1">
    <property type="nucleotide sequence ID" value="NZ_LDYG01000049.1"/>
</dbReference>
<evidence type="ECO:0000256" key="7">
    <source>
        <dbReference type="ARBA" id="ARBA00049244"/>
    </source>
</evidence>
<dbReference type="Pfam" id="PF09115">
    <property type="entry name" value="DNApol3-delta_C"/>
    <property type="match status" value="1"/>
</dbReference>
<reference evidence="9 10" key="1">
    <citation type="journal article" date="2016" name="Front. Microbiol.">
        <title>Microevolution Analysis of Bacillus coahuilensis Unveils Differences in Phosphorus Acquisition Strategies and Their Regulation.</title>
        <authorList>
            <person name="Gomez-Lunar Z."/>
            <person name="Hernandez-Gonzalez I."/>
            <person name="Rodriguez-Torres M.D."/>
            <person name="Souza V."/>
            <person name="Olmedo-Alvarez G."/>
        </authorList>
    </citation>
    <scope>NUCLEOTIDE SEQUENCE [LARGE SCALE GENOMIC DNA]</scope>
    <source>
        <strain evidence="10">p1.1.43</strain>
    </source>
</reference>